<evidence type="ECO:0000259" key="1">
    <source>
        <dbReference type="Pfam" id="PF04101"/>
    </source>
</evidence>
<dbReference type="Gene3D" id="3.40.50.2000">
    <property type="entry name" value="Glycogen Phosphorylase B"/>
    <property type="match status" value="1"/>
</dbReference>
<evidence type="ECO:0000313" key="2">
    <source>
        <dbReference type="EMBL" id="EQD41309.1"/>
    </source>
</evidence>
<dbReference type="SUPFAM" id="SSF53756">
    <property type="entry name" value="UDP-Glycosyltransferase/glycogen phosphorylase"/>
    <property type="match status" value="1"/>
</dbReference>
<keyword evidence="2" id="KW-0328">Glycosyltransferase</keyword>
<dbReference type="GO" id="GO:0050511">
    <property type="term" value="F:undecaprenyldiphospho-muramoylpentapeptide beta-N-acetylglucosaminyltransferase activity"/>
    <property type="evidence" value="ECO:0007669"/>
    <property type="project" value="TreeGrafter"/>
</dbReference>
<dbReference type="Pfam" id="PF04101">
    <property type="entry name" value="Glyco_tran_28_C"/>
    <property type="match status" value="1"/>
</dbReference>
<dbReference type="PANTHER" id="PTHR21015">
    <property type="entry name" value="UDP-N-ACETYLGLUCOSAMINE--N-ACETYLMURAMYL-(PENTAPEPTIDE) PYROPHOSPHORYL-UNDECAPRENOL N-ACETYLGLUCOSAMINE TRANSFERASE 1"/>
    <property type="match status" value="1"/>
</dbReference>
<gene>
    <name evidence="2" type="ORF">B1B_14608</name>
</gene>
<sequence>VGAVLVPFPAAVDDHQTCNARLLVRQGAAVLIPDRELTAERLAAELERLCADRSRLIEMAERARSLARPEAAEEFAERCVHLLGRAA</sequence>
<reference evidence="2" key="1">
    <citation type="submission" date="2013-08" db="EMBL/GenBank/DDBJ databases">
        <authorList>
            <person name="Mendez C."/>
            <person name="Richter M."/>
            <person name="Ferrer M."/>
            <person name="Sanchez J."/>
        </authorList>
    </citation>
    <scope>NUCLEOTIDE SEQUENCE</scope>
</reference>
<protein>
    <submittedName>
        <fullName evidence="2">Undecaprenyldiphospho-muramoylpentapeptide beta-N-acetylglucosaminyltransferase</fullName>
    </submittedName>
</protein>
<proteinExistence type="predicted"/>
<name>T1AKL8_9ZZZZ</name>
<dbReference type="InterPro" id="IPR007235">
    <property type="entry name" value="Glyco_trans_28_C"/>
</dbReference>
<feature type="domain" description="Glycosyl transferase family 28 C-terminal" evidence="1">
    <location>
        <begin position="3"/>
        <end position="74"/>
    </location>
</feature>
<dbReference type="EMBL" id="AUZY01009694">
    <property type="protein sequence ID" value="EQD41309.1"/>
    <property type="molecule type" value="Genomic_DNA"/>
</dbReference>
<accession>T1AKL8</accession>
<reference evidence="2" key="2">
    <citation type="journal article" date="2014" name="ISME J.">
        <title>Microbial stratification in low pH oxic and suboxic macroscopic growths along an acid mine drainage.</title>
        <authorList>
            <person name="Mendez-Garcia C."/>
            <person name="Mesa V."/>
            <person name="Sprenger R.R."/>
            <person name="Richter M."/>
            <person name="Diez M.S."/>
            <person name="Solano J."/>
            <person name="Bargiela R."/>
            <person name="Golyshina O.V."/>
            <person name="Manteca A."/>
            <person name="Ramos J.L."/>
            <person name="Gallego J.R."/>
            <person name="Llorente I."/>
            <person name="Martins Dos Santos V.A."/>
            <person name="Jensen O.N."/>
            <person name="Pelaez A.I."/>
            <person name="Sanchez J."/>
            <person name="Ferrer M."/>
        </authorList>
    </citation>
    <scope>NUCLEOTIDE SEQUENCE</scope>
</reference>
<dbReference type="AlphaFoldDB" id="T1AKL8"/>
<comment type="caution">
    <text evidence="2">The sequence shown here is derived from an EMBL/GenBank/DDBJ whole genome shotgun (WGS) entry which is preliminary data.</text>
</comment>
<dbReference type="PANTHER" id="PTHR21015:SF22">
    <property type="entry name" value="GLYCOSYLTRANSFERASE"/>
    <property type="match status" value="1"/>
</dbReference>
<feature type="non-terminal residue" evidence="2">
    <location>
        <position position="1"/>
    </location>
</feature>
<organism evidence="2">
    <name type="scientific">mine drainage metagenome</name>
    <dbReference type="NCBI Taxonomy" id="410659"/>
    <lineage>
        <taxon>unclassified sequences</taxon>
        <taxon>metagenomes</taxon>
        <taxon>ecological metagenomes</taxon>
    </lineage>
</organism>
<keyword evidence="2" id="KW-0808">Transferase</keyword>